<dbReference type="Pfam" id="PF00005">
    <property type="entry name" value="ABC_tran"/>
    <property type="match status" value="1"/>
</dbReference>
<dbReference type="Gene3D" id="2.40.50.100">
    <property type="match status" value="1"/>
</dbReference>
<dbReference type="Gene3D" id="3.40.50.300">
    <property type="entry name" value="P-loop containing nucleotide triphosphate hydrolases"/>
    <property type="match status" value="1"/>
</dbReference>
<dbReference type="CDD" id="cd03301">
    <property type="entry name" value="ABC_MalK_N"/>
    <property type="match status" value="1"/>
</dbReference>
<dbReference type="Pfam" id="PF17912">
    <property type="entry name" value="OB_MalK"/>
    <property type="match status" value="1"/>
</dbReference>
<dbReference type="InterPro" id="IPR017871">
    <property type="entry name" value="ABC_transporter-like_CS"/>
</dbReference>
<dbReference type="PROSITE" id="PS50893">
    <property type="entry name" value="ABC_TRANSPORTER_2"/>
    <property type="match status" value="1"/>
</dbReference>
<protein>
    <submittedName>
        <fullName evidence="5">Carbohydrate ABC transporter ATP-binding protein, CUT1 family (TC 3.A.1.1.-)</fullName>
    </submittedName>
</protein>
<keyword evidence="1" id="KW-0813">Transport</keyword>
<dbReference type="STRING" id="1121331.SAMN02745248_01138"/>
<evidence type="ECO:0000256" key="1">
    <source>
        <dbReference type="ARBA" id="ARBA00022448"/>
    </source>
</evidence>
<evidence type="ECO:0000256" key="2">
    <source>
        <dbReference type="ARBA" id="ARBA00022741"/>
    </source>
</evidence>
<dbReference type="GO" id="GO:0055052">
    <property type="term" value="C:ATP-binding cassette (ABC) transporter complex, substrate-binding subunit-containing"/>
    <property type="evidence" value="ECO:0007669"/>
    <property type="project" value="TreeGrafter"/>
</dbReference>
<dbReference type="AlphaFoldDB" id="A0A1M6MRZ2"/>
<dbReference type="GO" id="GO:0140359">
    <property type="term" value="F:ABC-type transporter activity"/>
    <property type="evidence" value="ECO:0007669"/>
    <property type="project" value="InterPro"/>
</dbReference>
<dbReference type="InterPro" id="IPR012340">
    <property type="entry name" value="NA-bd_OB-fold"/>
</dbReference>
<dbReference type="OrthoDB" id="9802264at2"/>
<keyword evidence="6" id="KW-1185">Reference proteome</keyword>
<dbReference type="Gene3D" id="2.40.50.140">
    <property type="entry name" value="Nucleic acid-binding proteins"/>
    <property type="match status" value="1"/>
</dbReference>
<organism evidence="5 6">
    <name type="scientific">Hathewaya proteolytica DSM 3090</name>
    <dbReference type="NCBI Taxonomy" id="1121331"/>
    <lineage>
        <taxon>Bacteria</taxon>
        <taxon>Bacillati</taxon>
        <taxon>Bacillota</taxon>
        <taxon>Clostridia</taxon>
        <taxon>Eubacteriales</taxon>
        <taxon>Clostridiaceae</taxon>
        <taxon>Hathewaya</taxon>
    </lineage>
</organism>
<dbReference type="EMBL" id="FRAD01000008">
    <property type="protein sequence ID" value="SHJ86160.1"/>
    <property type="molecule type" value="Genomic_DNA"/>
</dbReference>
<dbReference type="NCBIfam" id="NF008653">
    <property type="entry name" value="PRK11650.1"/>
    <property type="match status" value="1"/>
</dbReference>
<gene>
    <name evidence="5" type="ORF">SAMN02745248_01138</name>
</gene>
<dbReference type="GO" id="GO:0008643">
    <property type="term" value="P:carbohydrate transport"/>
    <property type="evidence" value="ECO:0007669"/>
    <property type="project" value="InterPro"/>
</dbReference>
<evidence type="ECO:0000259" key="4">
    <source>
        <dbReference type="PROSITE" id="PS50893"/>
    </source>
</evidence>
<evidence type="ECO:0000313" key="6">
    <source>
        <dbReference type="Proteomes" id="UP000183952"/>
    </source>
</evidence>
<sequence length="375" mass="42839">MAGVELNNITKVYPNGFKALENLNLSIKDKEFLVLVGSSGCGKSTILRIIAGLEDITSGELKIGDRVVNNVHPKDRNISMVFQDFALYPHLSVYDNMAFSLKLKRYKKDEINKKINEIAKTLEIDDILDKKPSTLSGGQKQRVALGRAIIRDPEVFLFDEPLSNIDAKLRMQTRIELIKLHRELKTTFIYVTHDQTEAMTMGDRIVVLNDGEIQQIDTPENLYNHPCNLFTAGFIGTPQMNFIGGELCTKESIRYIYVENKDEDCCKLQEHILEKLKEYEDQEVILGIRPEDFTIIMDDCSKNKNEDVIQFCDCKVEAVELLGHEKLVYMKYGAITVLVKTVAINKICNDEKYGLCCNVEKIHIFSRDTERNMIL</sequence>
<accession>A0A1M6MRZ2</accession>
<dbReference type="InterPro" id="IPR027417">
    <property type="entry name" value="P-loop_NTPase"/>
</dbReference>
<dbReference type="SMART" id="SM00382">
    <property type="entry name" value="AAA"/>
    <property type="match status" value="1"/>
</dbReference>
<dbReference type="RefSeq" id="WP_072903159.1">
    <property type="nucleotide sequence ID" value="NZ_FRAD01000008.1"/>
</dbReference>
<dbReference type="GO" id="GO:0016887">
    <property type="term" value="F:ATP hydrolysis activity"/>
    <property type="evidence" value="ECO:0007669"/>
    <property type="project" value="InterPro"/>
</dbReference>
<keyword evidence="2" id="KW-0547">Nucleotide-binding</keyword>
<evidence type="ECO:0000256" key="3">
    <source>
        <dbReference type="ARBA" id="ARBA00022840"/>
    </source>
</evidence>
<dbReference type="InterPro" id="IPR047641">
    <property type="entry name" value="ABC_transpr_MalK/UgpC-like"/>
</dbReference>
<evidence type="ECO:0000313" key="5">
    <source>
        <dbReference type="EMBL" id="SHJ86160.1"/>
    </source>
</evidence>
<dbReference type="InterPro" id="IPR003593">
    <property type="entry name" value="AAA+_ATPase"/>
</dbReference>
<proteinExistence type="predicted"/>
<dbReference type="SUPFAM" id="SSF50331">
    <property type="entry name" value="MOP-like"/>
    <property type="match status" value="1"/>
</dbReference>
<reference evidence="5 6" key="1">
    <citation type="submission" date="2016-11" db="EMBL/GenBank/DDBJ databases">
        <authorList>
            <person name="Jaros S."/>
            <person name="Januszkiewicz K."/>
            <person name="Wedrychowicz H."/>
        </authorList>
    </citation>
    <scope>NUCLEOTIDE SEQUENCE [LARGE SCALE GENOMIC DNA]</scope>
    <source>
        <strain evidence="5 6">DSM 3090</strain>
    </source>
</reference>
<dbReference type="FunFam" id="3.40.50.300:FF:000042">
    <property type="entry name" value="Maltose/maltodextrin ABC transporter, ATP-binding protein"/>
    <property type="match status" value="1"/>
</dbReference>
<dbReference type="PANTHER" id="PTHR43875">
    <property type="entry name" value="MALTODEXTRIN IMPORT ATP-BINDING PROTEIN MSMX"/>
    <property type="match status" value="1"/>
</dbReference>
<keyword evidence="3 5" id="KW-0067">ATP-binding</keyword>
<dbReference type="InterPro" id="IPR008995">
    <property type="entry name" value="Mo/tungstate-bd_C_term_dom"/>
</dbReference>
<feature type="domain" description="ABC transporter" evidence="4">
    <location>
        <begin position="4"/>
        <end position="235"/>
    </location>
</feature>
<dbReference type="InterPro" id="IPR003439">
    <property type="entry name" value="ABC_transporter-like_ATP-bd"/>
</dbReference>
<dbReference type="SUPFAM" id="SSF52540">
    <property type="entry name" value="P-loop containing nucleoside triphosphate hydrolases"/>
    <property type="match status" value="1"/>
</dbReference>
<name>A0A1M6MRZ2_9CLOT</name>
<dbReference type="InterPro" id="IPR040582">
    <property type="entry name" value="OB_MalK-like"/>
</dbReference>
<dbReference type="GO" id="GO:0005524">
    <property type="term" value="F:ATP binding"/>
    <property type="evidence" value="ECO:0007669"/>
    <property type="project" value="UniProtKB-KW"/>
</dbReference>
<dbReference type="InterPro" id="IPR015855">
    <property type="entry name" value="ABC_transpr_MalK-like"/>
</dbReference>
<dbReference type="PANTHER" id="PTHR43875:SF1">
    <property type="entry name" value="OSMOPROTECTIVE COMPOUNDS UPTAKE ATP-BINDING PROTEIN GGTA"/>
    <property type="match status" value="1"/>
</dbReference>
<dbReference type="PROSITE" id="PS00211">
    <property type="entry name" value="ABC_TRANSPORTER_1"/>
    <property type="match status" value="1"/>
</dbReference>
<dbReference type="Proteomes" id="UP000183952">
    <property type="component" value="Unassembled WGS sequence"/>
</dbReference>